<name>A0A2T0SCG7_9PSEU</name>
<dbReference type="AlphaFoldDB" id="A0A2T0SCG7"/>
<comment type="caution">
    <text evidence="1">The sequence shown here is derived from an EMBL/GenBank/DDBJ whole genome shotgun (WGS) entry which is preliminary data.</text>
</comment>
<gene>
    <name evidence="1" type="ORF">CLV43_123115</name>
</gene>
<evidence type="ECO:0000313" key="2">
    <source>
        <dbReference type="Proteomes" id="UP000239494"/>
    </source>
</evidence>
<accession>A0A2T0SCG7</accession>
<dbReference type="InterPro" id="IPR002763">
    <property type="entry name" value="DUF72"/>
</dbReference>
<dbReference type="EMBL" id="PVTF01000023">
    <property type="protein sequence ID" value="PRY31013.1"/>
    <property type="molecule type" value="Genomic_DNA"/>
</dbReference>
<proteinExistence type="predicted"/>
<dbReference type="Pfam" id="PF01904">
    <property type="entry name" value="DUF72"/>
    <property type="match status" value="1"/>
</dbReference>
<keyword evidence="2" id="KW-1185">Reference proteome</keyword>
<dbReference type="OrthoDB" id="9780310at2"/>
<dbReference type="Proteomes" id="UP000239494">
    <property type="component" value="Unassembled WGS sequence"/>
</dbReference>
<dbReference type="RefSeq" id="WP_106196675.1">
    <property type="nucleotide sequence ID" value="NZ_PVTF01000023.1"/>
</dbReference>
<dbReference type="PANTHER" id="PTHR30348">
    <property type="entry name" value="UNCHARACTERIZED PROTEIN YECE"/>
    <property type="match status" value="1"/>
</dbReference>
<reference evidence="1 2" key="1">
    <citation type="submission" date="2018-03" db="EMBL/GenBank/DDBJ databases">
        <title>Genomic Encyclopedia of Archaeal and Bacterial Type Strains, Phase II (KMG-II): from individual species to whole genera.</title>
        <authorList>
            <person name="Goeker M."/>
        </authorList>
    </citation>
    <scope>NUCLEOTIDE SEQUENCE [LARGE SCALE GENOMIC DNA]</scope>
    <source>
        <strain evidence="1 2">DSM 44720</strain>
    </source>
</reference>
<dbReference type="Gene3D" id="3.20.20.410">
    <property type="entry name" value="Protein of unknown function UPF0759"/>
    <property type="match status" value="1"/>
</dbReference>
<organism evidence="1 2">
    <name type="scientific">Umezawaea tangerina</name>
    <dbReference type="NCBI Taxonomy" id="84725"/>
    <lineage>
        <taxon>Bacteria</taxon>
        <taxon>Bacillati</taxon>
        <taxon>Actinomycetota</taxon>
        <taxon>Actinomycetes</taxon>
        <taxon>Pseudonocardiales</taxon>
        <taxon>Pseudonocardiaceae</taxon>
        <taxon>Umezawaea</taxon>
    </lineage>
</organism>
<protein>
    <submittedName>
        <fullName evidence="1">Uncharacterized protein YecE (DUF72 family)</fullName>
    </submittedName>
</protein>
<dbReference type="SUPFAM" id="SSF117396">
    <property type="entry name" value="TM1631-like"/>
    <property type="match status" value="1"/>
</dbReference>
<evidence type="ECO:0000313" key="1">
    <source>
        <dbReference type="EMBL" id="PRY31013.1"/>
    </source>
</evidence>
<dbReference type="InterPro" id="IPR036520">
    <property type="entry name" value="UPF0759_sf"/>
</dbReference>
<sequence length="251" mass="28194">MHDIRIGTSGWTYPEWRDAFYPRGLPRPKELEHLAARVNSVEVNGTFYSLRSPTDYHSWATRTPTDFVLSVKGPKHITHTKRLHDVQSDLTAFFTSGISELGAKQGPVLWQLPPWLPFEASRLTTFLTQLPPGRHAVEARHSTFDTPEFTDLLHSHNIATVLADSGGKYPVLDTPTADFIYIRLHGPGELYVGDYSEAALEGWAERVRGWAVERDVFVYFDNTMSGAAPYNAMALSERLGIQSTPIPNGLW</sequence>
<dbReference type="PANTHER" id="PTHR30348:SF4">
    <property type="entry name" value="DUF72 DOMAIN-CONTAINING PROTEIN"/>
    <property type="match status" value="1"/>
</dbReference>